<dbReference type="EMBL" id="BAAATE010000013">
    <property type="protein sequence ID" value="GAA2670550.1"/>
    <property type="molecule type" value="Genomic_DNA"/>
</dbReference>
<sequence>MQVQLAAVGLGELTERFAVAGTGARQCGLGHCRPLPRSVHGDGGVSTYMDTTGIDTAFERMLARQWVRLTPTDEHTCVAFLEEARDFVMSRKGPR</sequence>
<reference evidence="2" key="1">
    <citation type="journal article" date="2019" name="Int. J. Syst. Evol. Microbiol.">
        <title>The Global Catalogue of Microorganisms (GCM) 10K type strain sequencing project: providing services to taxonomists for standard genome sequencing and annotation.</title>
        <authorList>
            <consortium name="The Broad Institute Genomics Platform"/>
            <consortium name="The Broad Institute Genome Sequencing Center for Infectious Disease"/>
            <person name="Wu L."/>
            <person name="Ma J."/>
        </authorList>
    </citation>
    <scope>NUCLEOTIDE SEQUENCE [LARGE SCALE GENOMIC DNA]</scope>
    <source>
        <strain evidence="2">JCM 6835</strain>
    </source>
</reference>
<keyword evidence="2" id="KW-1185">Reference proteome</keyword>
<name>A0ABP6EQJ8_9ACTN</name>
<gene>
    <name evidence="1" type="ORF">GCM10010412_049630</name>
</gene>
<protein>
    <submittedName>
        <fullName evidence="1">Uncharacterized protein</fullName>
    </submittedName>
</protein>
<evidence type="ECO:0000313" key="1">
    <source>
        <dbReference type="EMBL" id="GAA2670550.1"/>
    </source>
</evidence>
<dbReference type="Proteomes" id="UP001501666">
    <property type="component" value="Unassembled WGS sequence"/>
</dbReference>
<comment type="caution">
    <text evidence="1">The sequence shown here is derived from an EMBL/GenBank/DDBJ whole genome shotgun (WGS) entry which is preliminary data.</text>
</comment>
<organism evidence="1 2">
    <name type="scientific">Nonomuraea recticatena</name>
    <dbReference type="NCBI Taxonomy" id="46178"/>
    <lineage>
        <taxon>Bacteria</taxon>
        <taxon>Bacillati</taxon>
        <taxon>Actinomycetota</taxon>
        <taxon>Actinomycetes</taxon>
        <taxon>Streptosporangiales</taxon>
        <taxon>Streptosporangiaceae</taxon>
        <taxon>Nonomuraea</taxon>
    </lineage>
</organism>
<accession>A0ABP6EQJ8</accession>
<evidence type="ECO:0000313" key="2">
    <source>
        <dbReference type="Proteomes" id="UP001501666"/>
    </source>
</evidence>
<proteinExistence type="predicted"/>